<name>A0AAE3DYK5_9FIRM</name>
<accession>A0AAE3DYK5</accession>
<dbReference type="RefSeq" id="WP_308456198.1">
    <property type="nucleotide sequence ID" value="NZ_JAJEQM010000006.1"/>
</dbReference>
<dbReference type="NCBIfam" id="TIGR01909">
    <property type="entry name" value="C_GCAxxG_C_C"/>
    <property type="match status" value="1"/>
</dbReference>
<evidence type="ECO:0000313" key="3">
    <source>
        <dbReference type="Proteomes" id="UP001198242"/>
    </source>
</evidence>
<dbReference type="InterPro" id="IPR010181">
    <property type="entry name" value="CGCAxxGCC_motif"/>
</dbReference>
<evidence type="ECO:0000313" key="2">
    <source>
        <dbReference type="EMBL" id="MCC2210258.1"/>
    </source>
</evidence>
<keyword evidence="1" id="KW-1133">Transmembrane helix</keyword>
<keyword evidence="3" id="KW-1185">Reference proteome</keyword>
<proteinExistence type="predicted"/>
<gene>
    <name evidence="2" type="ORF">LKE05_05570</name>
</gene>
<keyword evidence="1" id="KW-0812">Transmembrane</keyword>
<dbReference type="Pfam" id="PF09719">
    <property type="entry name" value="C_GCAxxG_C_C"/>
    <property type="match status" value="1"/>
</dbReference>
<organism evidence="2 3">
    <name type="scientific">Hominilimicola fabiformis</name>
    <dbReference type="NCBI Taxonomy" id="2885356"/>
    <lineage>
        <taxon>Bacteria</taxon>
        <taxon>Bacillati</taxon>
        <taxon>Bacillota</taxon>
        <taxon>Clostridia</taxon>
        <taxon>Eubacteriales</taxon>
        <taxon>Oscillospiraceae</taxon>
        <taxon>Hominilimicola</taxon>
    </lineage>
</organism>
<feature type="transmembrane region" description="Helical" evidence="1">
    <location>
        <begin position="54"/>
        <end position="71"/>
    </location>
</feature>
<evidence type="ECO:0000256" key="1">
    <source>
        <dbReference type="SAM" id="Phobius"/>
    </source>
</evidence>
<keyword evidence="1" id="KW-0472">Membrane</keyword>
<dbReference type="Proteomes" id="UP001198242">
    <property type="component" value="Unassembled WGS sequence"/>
</dbReference>
<dbReference type="AlphaFoldDB" id="A0AAE3DYK5"/>
<protein>
    <submittedName>
        <fullName evidence="2">C-GCAxxG-C-C family protein</fullName>
    </submittedName>
</protein>
<dbReference type="EMBL" id="JAJEQM010000006">
    <property type="protein sequence ID" value="MCC2210258.1"/>
    <property type="molecule type" value="Genomic_DNA"/>
</dbReference>
<sequence length="157" mass="17474">MNKREELARQAFKEGYNCSQAMVAAFSDLMEMDKKTALRLASSFGGGMGRMREVCGAVTGMFMVVGILYGYDDAKDYEGKKDTYALVQELANQFKAETGSIICRELLGLDGKDNSPVPSKRTEEYYKKRTCEDKVGLAAKILDEYIQSHCPNGTCNF</sequence>
<comment type="caution">
    <text evidence="2">The sequence shown here is derived from an EMBL/GenBank/DDBJ whole genome shotgun (WGS) entry which is preliminary data.</text>
</comment>
<reference evidence="2 3" key="1">
    <citation type="submission" date="2021-10" db="EMBL/GenBank/DDBJ databases">
        <title>Anaerobic single-cell dispensing facilitates the cultivation of human gut bacteria.</title>
        <authorList>
            <person name="Afrizal A."/>
        </authorList>
    </citation>
    <scope>NUCLEOTIDE SEQUENCE [LARGE SCALE GENOMIC DNA]</scope>
    <source>
        <strain evidence="2 3">CLA-AA-H232</strain>
    </source>
</reference>